<dbReference type="AlphaFoldDB" id="A0A446CNF5"/>
<name>A0A446CNF5_9BURK</name>
<evidence type="ECO:0000313" key="2">
    <source>
        <dbReference type="EMBL" id="SSW69439.1"/>
    </source>
</evidence>
<dbReference type="PANTHER" id="PTHR34075:SF5">
    <property type="entry name" value="BLR3430 PROTEIN"/>
    <property type="match status" value="1"/>
</dbReference>
<dbReference type="EMBL" id="CP148753">
    <property type="protein sequence ID" value="WXR72403.1"/>
    <property type="molecule type" value="Genomic_DNA"/>
</dbReference>
<proteinExistence type="predicted"/>
<dbReference type="InterPro" id="IPR002878">
    <property type="entry name" value="ChsH2_C"/>
</dbReference>
<dbReference type="PANTHER" id="PTHR34075">
    <property type="entry name" value="BLR3430 PROTEIN"/>
    <property type="match status" value="1"/>
</dbReference>
<sequence length="142" mass="15283">MQAENIGQTGGAGFTADALPFKDMAATGEPDFEVRDGVVMLRGSRSRSSGSLAFPRREVCIETGARDMEPVSFGPLGTLYSYSTVHVSSSRQVPYTIGYVDLENGVRVLAAVHAQAEELRCDLPVELRTDGESWFVAPVAAR</sequence>
<accession>A0A446CNF5</accession>
<gene>
    <name evidence="2" type="ORF">AVE30378_03518</name>
    <name evidence="3" type="ORF">WHX56_22505</name>
</gene>
<dbReference type="RefSeq" id="WP_129242195.1">
    <property type="nucleotide sequence ID" value="NZ_CP148753.1"/>
</dbReference>
<dbReference type="EMBL" id="UFQC01000018">
    <property type="protein sequence ID" value="SSW69439.1"/>
    <property type="molecule type" value="Genomic_DNA"/>
</dbReference>
<protein>
    <submittedName>
        <fullName evidence="3">OB-fold domain-containing protein</fullName>
    </submittedName>
</protein>
<evidence type="ECO:0000259" key="1">
    <source>
        <dbReference type="Pfam" id="PF01796"/>
    </source>
</evidence>
<dbReference type="InterPro" id="IPR052513">
    <property type="entry name" value="Thioester_dehydratase-like"/>
</dbReference>
<dbReference type="Proteomes" id="UP000289465">
    <property type="component" value="Unassembled WGS sequence"/>
</dbReference>
<dbReference type="Pfam" id="PF01796">
    <property type="entry name" value="OB_ChsH2_C"/>
    <property type="match status" value="1"/>
</dbReference>
<dbReference type="SUPFAM" id="SSF50249">
    <property type="entry name" value="Nucleic acid-binding proteins"/>
    <property type="match status" value="1"/>
</dbReference>
<dbReference type="OrthoDB" id="5514845at2"/>
<dbReference type="InterPro" id="IPR012340">
    <property type="entry name" value="NA-bd_OB-fold"/>
</dbReference>
<organism evidence="2 4">
    <name type="scientific">Achromobacter veterisilvae</name>
    <dbReference type="NCBI Taxonomy" id="2069367"/>
    <lineage>
        <taxon>Bacteria</taxon>
        <taxon>Pseudomonadati</taxon>
        <taxon>Pseudomonadota</taxon>
        <taxon>Betaproteobacteria</taxon>
        <taxon>Burkholderiales</taxon>
        <taxon>Alcaligenaceae</taxon>
        <taxon>Achromobacter</taxon>
    </lineage>
</organism>
<dbReference type="Proteomes" id="UP001456224">
    <property type="component" value="Chromosome"/>
</dbReference>
<feature type="domain" description="ChsH2 C-terminal OB-fold" evidence="1">
    <location>
        <begin position="76"/>
        <end position="129"/>
    </location>
</feature>
<keyword evidence="5" id="KW-1185">Reference proteome</keyword>
<evidence type="ECO:0000313" key="5">
    <source>
        <dbReference type="Proteomes" id="UP001456224"/>
    </source>
</evidence>
<evidence type="ECO:0000313" key="3">
    <source>
        <dbReference type="EMBL" id="WXR72403.1"/>
    </source>
</evidence>
<reference evidence="2 4" key="1">
    <citation type="submission" date="2018-07" db="EMBL/GenBank/DDBJ databases">
        <authorList>
            <person name="Peeters C."/>
        </authorList>
    </citation>
    <scope>NUCLEOTIDE SEQUENCE [LARGE SCALE GENOMIC DNA]</scope>
    <source>
        <strain evidence="2 4">LMG 30378</strain>
    </source>
</reference>
<reference evidence="3 5" key="2">
    <citation type="submission" date="2024-03" db="EMBL/GenBank/DDBJ databases">
        <title>Reference genomes for the five species model microbial community.</title>
        <authorList>
            <person name="Padfield D."/>
        </authorList>
    </citation>
    <scope>NUCLEOTIDE SEQUENCE [LARGE SCALE GENOMIC DNA]</scope>
    <source>
        <strain evidence="3 5">AB1</strain>
    </source>
</reference>
<evidence type="ECO:0000313" key="4">
    <source>
        <dbReference type="Proteomes" id="UP000289465"/>
    </source>
</evidence>